<evidence type="ECO:0000313" key="8">
    <source>
        <dbReference type="Proteomes" id="UP000095495"/>
    </source>
</evidence>
<dbReference type="GeneID" id="99746676"/>
<protein>
    <submittedName>
        <fullName evidence="5">4-hydroxybenzoyl-CoA reductase subunit alpha</fullName>
        <ecNumber evidence="5">1.3.7.9</ecNumber>
    </submittedName>
    <submittedName>
        <fullName evidence="6">Molybdopterin-dependent oxidoreductase</fullName>
    </submittedName>
    <submittedName>
        <fullName evidence="4">Xanthine dehydrogenase, molybdenum binding subunit apoprotein</fullName>
        <ecNumber evidence="4">1.17.1.4</ecNumber>
    </submittedName>
</protein>
<evidence type="ECO:0000256" key="1">
    <source>
        <dbReference type="ARBA" id="ARBA00022505"/>
    </source>
</evidence>
<reference evidence="6 9" key="3">
    <citation type="journal article" date="2019" name="Nat. Med.">
        <title>A library of human gut bacterial isolates paired with longitudinal multiomics data enables mechanistic microbiome research.</title>
        <authorList>
            <person name="Poyet M."/>
            <person name="Groussin M."/>
            <person name="Gibbons S.M."/>
            <person name="Avila-Pacheco J."/>
            <person name="Jiang X."/>
            <person name="Kearney S.M."/>
            <person name="Perrotta A.R."/>
            <person name="Berdy B."/>
            <person name="Zhao S."/>
            <person name="Lieberman T.D."/>
            <person name="Swanson P.K."/>
            <person name="Smith M."/>
            <person name="Roesemann S."/>
            <person name="Alexander J.E."/>
            <person name="Rich S.A."/>
            <person name="Livny J."/>
            <person name="Vlamakis H."/>
            <person name="Clish C."/>
            <person name="Bullock K."/>
            <person name="Deik A."/>
            <person name="Scott J."/>
            <person name="Pierce K.A."/>
            <person name="Xavier R.J."/>
            <person name="Alm E.J."/>
        </authorList>
    </citation>
    <scope>NUCLEOTIDE SEQUENCE [LARGE SCALE GENOMIC DNA]</scope>
    <source>
        <strain evidence="6 9">BIOML-A1</strain>
    </source>
</reference>
<accession>A0A0M6WDS9</accession>
<evidence type="ECO:0000313" key="4">
    <source>
        <dbReference type="EMBL" id="CRL33582.1"/>
    </source>
</evidence>
<keyword evidence="1" id="KW-0500">Molybdenum</keyword>
<dbReference type="GO" id="GO:0005506">
    <property type="term" value="F:iron ion binding"/>
    <property type="evidence" value="ECO:0007669"/>
    <property type="project" value="InterPro"/>
</dbReference>
<dbReference type="SUPFAM" id="SSF56003">
    <property type="entry name" value="Molybdenum cofactor-binding domain"/>
    <property type="match status" value="1"/>
</dbReference>
<dbReference type="Gene3D" id="3.90.1170.50">
    <property type="entry name" value="Aldehyde oxidase/xanthine dehydrogenase, a/b hammerhead"/>
    <property type="match status" value="1"/>
</dbReference>
<proteinExistence type="predicted"/>
<dbReference type="AlphaFoldDB" id="A0A0M6WDS9"/>
<evidence type="ECO:0000259" key="3">
    <source>
        <dbReference type="SMART" id="SM01008"/>
    </source>
</evidence>
<dbReference type="InterPro" id="IPR046867">
    <property type="entry name" value="AldOxase/xan_DH_MoCoBD2"/>
</dbReference>
<evidence type="ECO:0000313" key="6">
    <source>
        <dbReference type="EMBL" id="MTR80506.1"/>
    </source>
</evidence>
<dbReference type="InterPro" id="IPR016208">
    <property type="entry name" value="Ald_Oxase/xanthine_DH-like"/>
</dbReference>
<dbReference type="Gene3D" id="3.30.365.10">
    <property type="entry name" value="Aldehyde oxidase/xanthine dehydrogenase, molybdopterin binding domain"/>
    <property type="match status" value="4"/>
</dbReference>
<dbReference type="InterPro" id="IPR000674">
    <property type="entry name" value="Ald_Oxase/Xan_DH_a/b"/>
</dbReference>
<dbReference type="PANTHER" id="PTHR11908">
    <property type="entry name" value="XANTHINE DEHYDROGENASE"/>
    <property type="match status" value="1"/>
</dbReference>
<dbReference type="Proteomes" id="UP000095495">
    <property type="component" value="Unassembled WGS sequence"/>
</dbReference>
<evidence type="ECO:0000313" key="9">
    <source>
        <dbReference type="Proteomes" id="UP000446657"/>
    </source>
</evidence>
<dbReference type="Proteomes" id="UP000446657">
    <property type="component" value="Unassembled WGS sequence"/>
</dbReference>
<dbReference type="EMBL" id="CYXV01000005">
    <property type="protein sequence ID" value="CUM91484.1"/>
    <property type="molecule type" value="Genomic_DNA"/>
</dbReference>
<dbReference type="OrthoDB" id="9759099at2"/>
<dbReference type="InterPro" id="IPR008274">
    <property type="entry name" value="AldOxase/xan_DH_MoCoBD1"/>
</dbReference>
<sequence length="791" mass="86692">MSTNQTNVNSFNRARRDYHAVGKCIPKKDSSQLLLGKPVFTDDITPRDALVIKLLRSPYANAIVEDVKTDIALKVPGMVAVYTWEDVPKKRFSIAGQTFPEPSPYDRLILDRHVRSVGDAVAIVVGESEKAVDKALNMIKVKYTILEPVLDFRKSLDNKVLVHPEDDWSSSINTGDVKRNLIHHEEDEHGNVEKILSECDEIIEHTYRIKAAQQAYMETCRAYCEIDRYGRLHCISSTQIVFHLRRILSNALDIPKSMVRAEKPRIGGGFGAKQTAVCEVYPAFVTWKTKRPSKIIYSRKECQTIASPRHEMEVTVRLGAMRDGHIRAIDLYTLSNGGAYGEHSTTTVGLSGHKSLPLYTGGCEATRFSCDVVYTNVQAAGAYRGYGATQGIFALESTVNELAEKLHIDPVELRLKNIVREGMFMPAYFGETANACALDRCIMHCADNFHWADKYPVRDMGNGKVRAAGMALAMQGSCISNVDVGSCTLKLSDCGTYNMMIGAADMGTGCDTILAQMAAEVLDCEPDDITVFGADTDASPYDSGSYASSTTYITGMATQNAALELRENIKKIGAQMLGHAASEVDFDGKEVYIINPDGADNGEVCVSLSDIATKSQVNNTIPVDVTATYSSPVSPPPYMVGMVEIELDKETGAVKILDYQAVVDCGIPVNPNLARVQTEGGIGQGIGMALYENVTYNAGGKIAENDLMQYKIPTRQDVGNINVEFETSYEPSGPFGVKSIGEIVINTPAPALAHAIYRATGVWHRTVPFTPEKILMGMVDPNWHEKDLRVK</sequence>
<dbReference type="EMBL" id="WNAL01000002">
    <property type="protein sequence ID" value="MTR80506.1"/>
    <property type="molecule type" value="Genomic_DNA"/>
</dbReference>
<dbReference type="STRING" id="301302.ERS852420_01510"/>
<dbReference type="RefSeq" id="WP_055067011.1">
    <property type="nucleotide sequence ID" value="NZ_CP173697.1"/>
</dbReference>
<evidence type="ECO:0000313" key="7">
    <source>
        <dbReference type="Proteomes" id="UP000049979"/>
    </source>
</evidence>
<evidence type="ECO:0000313" key="5">
    <source>
        <dbReference type="EMBL" id="CUM91484.1"/>
    </source>
</evidence>
<name>A0A0M6WDS9_9FIRM</name>
<dbReference type="PANTHER" id="PTHR11908:SF132">
    <property type="entry name" value="ALDEHYDE OXIDASE 1-RELATED"/>
    <property type="match status" value="1"/>
</dbReference>
<reference evidence="7" key="2">
    <citation type="submission" date="2015-05" db="EMBL/GenBank/DDBJ databases">
        <authorList>
            <consortium name="Pathogen Informatics"/>
        </authorList>
    </citation>
    <scope>NUCLEOTIDE SEQUENCE [LARGE SCALE GENOMIC DNA]</scope>
    <source>
        <strain evidence="5 8">2789STDY5608863</strain>
        <strain evidence="7">M72</strain>
    </source>
</reference>
<keyword evidence="7" id="KW-1185">Reference proteome</keyword>
<dbReference type="EMBL" id="CVRR01000005">
    <property type="protein sequence ID" value="CRL33582.1"/>
    <property type="molecule type" value="Genomic_DNA"/>
</dbReference>
<gene>
    <name evidence="5" type="primary">hcrA</name>
    <name evidence="5" type="ORF">ERS852420_01510</name>
    <name evidence="6" type="ORF">GMD30_02045</name>
    <name evidence="4" type="ORF">M72_02481</name>
</gene>
<dbReference type="Pfam" id="PF01315">
    <property type="entry name" value="Ald_Xan_dh_C"/>
    <property type="match status" value="1"/>
</dbReference>
<reference evidence="4" key="1">
    <citation type="submission" date="2015-05" db="EMBL/GenBank/DDBJ databases">
        <authorList>
            <person name="Wang D.B."/>
            <person name="Wang M."/>
        </authorList>
    </citation>
    <scope>NUCLEOTIDE SEQUENCE [LARGE SCALE GENOMIC DNA]</scope>
    <source>
        <strain evidence="4">M72</strain>
    </source>
</reference>
<organism evidence="4 7">
    <name type="scientific">Roseburia faecis</name>
    <dbReference type="NCBI Taxonomy" id="301302"/>
    <lineage>
        <taxon>Bacteria</taxon>
        <taxon>Bacillati</taxon>
        <taxon>Bacillota</taxon>
        <taxon>Clostridia</taxon>
        <taxon>Lachnospirales</taxon>
        <taxon>Lachnospiraceae</taxon>
        <taxon>Roseburia</taxon>
    </lineage>
</organism>
<dbReference type="SUPFAM" id="SSF54665">
    <property type="entry name" value="CO dehydrogenase molybdoprotein N-domain-like"/>
    <property type="match status" value="1"/>
</dbReference>
<dbReference type="Pfam" id="PF02738">
    <property type="entry name" value="MoCoBD_1"/>
    <property type="match status" value="1"/>
</dbReference>
<dbReference type="Proteomes" id="UP000049979">
    <property type="component" value="Unassembled WGS sequence"/>
</dbReference>
<feature type="domain" description="Aldehyde oxidase/xanthine dehydrogenase a/b hammerhead" evidence="3">
    <location>
        <begin position="35"/>
        <end position="147"/>
    </location>
</feature>
<dbReference type="InterPro" id="IPR036856">
    <property type="entry name" value="Ald_Oxase/Xan_DH_a/b_sf"/>
</dbReference>
<dbReference type="InterPro" id="IPR037165">
    <property type="entry name" value="AldOxase/xan_DH_Mopterin-bd_sf"/>
</dbReference>
<evidence type="ECO:0000256" key="2">
    <source>
        <dbReference type="ARBA" id="ARBA00023002"/>
    </source>
</evidence>
<dbReference type="SMART" id="SM01008">
    <property type="entry name" value="Ald_Xan_dh_C"/>
    <property type="match status" value="1"/>
</dbReference>
<keyword evidence="2 4" id="KW-0560">Oxidoreductase</keyword>
<dbReference type="EC" id="1.3.7.9" evidence="5"/>
<dbReference type="GO" id="GO:0004854">
    <property type="term" value="F:xanthine dehydrogenase activity"/>
    <property type="evidence" value="ECO:0007669"/>
    <property type="project" value="UniProtKB-EC"/>
</dbReference>
<dbReference type="EC" id="1.17.1.4" evidence="4"/>
<dbReference type="Pfam" id="PF20256">
    <property type="entry name" value="MoCoBD_2"/>
    <property type="match status" value="1"/>
</dbReference>